<sequence>MCIQLLLQSFYKIVCNKWNAGNIYDSRSLDPLIIRREILSTRLYIVLVIISLITLTIYSSLSNRIENKTVILPSQSIYENLQKKYATSLQCPCTKISIPYGDFIKIIPLFHQVCSSDFISQQWINFIFQANSTFIWPIDVRTSLSAMWQLIRTFCQSSINITTDALDQFNNSPLVNTMLLTEGLLEAKIQAALYLLRQTASSTLIQPMTIVHKVTQANQLVTGLLTNYVAVTKNFGLMQDRDSYVDIGYMNVSLYTGTFGNKYILENSSLVCSCQNNGSCPLPGYLYLYKIFETFGIYDLNRIEANETLSGIIIDCLPSQMTLSSSLECFYNQSCLNILLSSYKNSLNIAILNQSLSSRFLSTTKIELLINELFLEEMFNQTNYTKYYSQCLPKSCQYIYIHRFYWINVLTIFIGLLGGITTVLHIVTPYIIRLILCIKKRCASKKYEEVTQKTPFRPKEFFLKVKDKIITFNLYSKYSRDPVRVYHGVLATRLYIILLLVSVCIIILFSYSSNQVFNETIINPSEQEYEKLEEKYSLTLTCPCTQISIPYEDLITIEVKYHQICTSDFIQPWWYQSFLPHNNSDEYAIDFLSFAPSYFQTLETFCDIAKIIINNEINRFLTTTFVHAQILTNNIFNSQINSSINTFIQLTQTEYRYRMSLTNGLLHSNQYLSHMVASTALNTMLLDRSDGTHTIEINTDALYTLNASDDICYCVLDSTCNIDNIYFGNNNNEYKSSIDWQPDGIQVGCSVMDSVLKSSLMCWFENTCLKQLRILVNTANLPILPSITPLDSTLSSQYFPNTSIELIFNEIMIEEWNYSSPYSIYYQKCKPSFCSFTYKKKTSIIYIITIIISLIGGINVLLRLFSPFIIKIIFKFIHRLKRKNSPQISTIQEENHQNVGICNIIRNQMIRLIDKFLMINLFDSESDNIETMRLERISTKLYLLIFSICIYSITVYIVFTDTTIDQSFANPSKNDYNNLLISHSKSLDCPCNKISIAYKDFIEINTTFHEICSSDFVNIKWINYLFYQGYWFEYERRDIRERGSAYFLFLSNLCNISQTTINNAIEQSLNEIFINTKLISESEFYIQIENIILQFQNETLTKFSQSLKLLRNIMNGNAFVSSYFLNWYWWRDINSTITIIPTSPIIMENGCSCGTQSDCIDAGGIYYDTNNDQAFAMPGLHIGCSVVETLLQSTFECLYNQTCIDLLLHYMTSIQNRFPYRMNISTINSATVSRFKTNTLIQTIADELFIEKWKINSSYSLFYNQCAPAYCSYKIQKDDYAIYIISKILGLYGGLTVSLRFIIPTITKIIFNIIKRCRNNIIIPNE</sequence>
<evidence type="ECO:0000313" key="2">
    <source>
        <dbReference type="EMBL" id="CAF0990921.1"/>
    </source>
</evidence>
<evidence type="ECO:0000256" key="1">
    <source>
        <dbReference type="SAM" id="Phobius"/>
    </source>
</evidence>
<evidence type="ECO:0000313" key="3">
    <source>
        <dbReference type="EMBL" id="CAF1175968.1"/>
    </source>
</evidence>
<feature type="transmembrane region" description="Helical" evidence="1">
    <location>
        <begin position="844"/>
        <end position="874"/>
    </location>
</feature>
<dbReference type="EMBL" id="CAJNOM010000076">
    <property type="protein sequence ID" value="CAF0990921.1"/>
    <property type="molecule type" value="Genomic_DNA"/>
</dbReference>
<dbReference type="Proteomes" id="UP000663877">
    <property type="component" value="Unassembled WGS sequence"/>
</dbReference>
<evidence type="ECO:0000313" key="5">
    <source>
        <dbReference type="Proteomes" id="UP000663877"/>
    </source>
</evidence>
<protein>
    <submittedName>
        <fullName evidence="3">Uncharacterized protein</fullName>
    </submittedName>
</protein>
<feature type="transmembrane region" description="Helical" evidence="1">
    <location>
        <begin position="941"/>
        <end position="959"/>
    </location>
</feature>
<dbReference type="OrthoDB" id="10041214at2759"/>
<feature type="transmembrane region" description="Helical" evidence="1">
    <location>
        <begin position="404"/>
        <end position="432"/>
    </location>
</feature>
<reference evidence="3" key="1">
    <citation type="submission" date="2021-02" db="EMBL/GenBank/DDBJ databases">
        <authorList>
            <person name="Nowell W R."/>
        </authorList>
    </citation>
    <scope>NUCLEOTIDE SEQUENCE</scope>
</reference>
<gene>
    <name evidence="3" type="ORF">BJG266_LOCUS25476</name>
    <name evidence="2" type="ORF">QVE165_LOCUS14388</name>
</gene>
<name>A0A814UMA8_9BILA</name>
<comment type="caution">
    <text evidence="3">The sequence shown here is derived from an EMBL/GenBank/DDBJ whole genome shotgun (WGS) entry which is preliminary data.</text>
</comment>
<evidence type="ECO:0000313" key="4">
    <source>
        <dbReference type="Proteomes" id="UP000663832"/>
    </source>
</evidence>
<proteinExistence type="predicted"/>
<dbReference type="EMBL" id="CAJNOI010000197">
    <property type="protein sequence ID" value="CAF1175968.1"/>
    <property type="molecule type" value="Genomic_DNA"/>
</dbReference>
<keyword evidence="1" id="KW-0812">Transmembrane</keyword>
<keyword evidence="1" id="KW-0472">Membrane</keyword>
<feature type="transmembrane region" description="Helical" evidence="1">
    <location>
        <begin position="494"/>
        <end position="512"/>
    </location>
</feature>
<keyword evidence="4" id="KW-1185">Reference proteome</keyword>
<organism evidence="3 5">
    <name type="scientific">Adineta steineri</name>
    <dbReference type="NCBI Taxonomy" id="433720"/>
    <lineage>
        <taxon>Eukaryota</taxon>
        <taxon>Metazoa</taxon>
        <taxon>Spiralia</taxon>
        <taxon>Gnathifera</taxon>
        <taxon>Rotifera</taxon>
        <taxon>Eurotatoria</taxon>
        <taxon>Bdelloidea</taxon>
        <taxon>Adinetida</taxon>
        <taxon>Adinetidae</taxon>
        <taxon>Adineta</taxon>
    </lineage>
</organism>
<accession>A0A814UMA8</accession>
<dbReference type="Proteomes" id="UP000663832">
    <property type="component" value="Unassembled WGS sequence"/>
</dbReference>
<keyword evidence="1" id="KW-1133">Transmembrane helix</keyword>
<feature type="transmembrane region" description="Helical" evidence="1">
    <location>
        <begin position="43"/>
        <end position="61"/>
    </location>
</feature>